<feature type="transmembrane region" description="Helical" evidence="1">
    <location>
        <begin position="165"/>
        <end position="185"/>
    </location>
</feature>
<organism evidence="2 3">
    <name type="scientific">Geotalea uraniireducens</name>
    <dbReference type="NCBI Taxonomy" id="351604"/>
    <lineage>
        <taxon>Bacteria</taxon>
        <taxon>Pseudomonadati</taxon>
        <taxon>Thermodesulfobacteriota</taxon>
        <taxon>Desulfuromonadia</taxon>
        <taxon>Geobacterales</taxon>
        <taxon>Geobacteraceae</taxon>
        <taxon>Geotalea</taxon>
    </lineage>
</organism>
<protein>
    <submittedName>
        <fullName evidence="2">Uncharacterized protein</fullName>
    </submittedName>
</protein>
<keyword evidence="1" id="KW-1133">Transmembrane helix</keyword>
<dbReference type="Proteomes" id="UP001317705">
    <property type="component" value="Chromosome"/>
</dbReference>
<feature type="transmembrane region" description="Helical" evidence="1">
    <location>
        <begin position="100"/>
        <end position="118"/>
    </location>
</feature>
<keyword evidence="1" id="KW-0472">Membrane</keyword>
<dbReference type="EMBL" id="AP027151">
    <property type="protein sequence ID" value="BDV43643.1"/>
    <property type="molecule type" value="Genomic_DNA"/>
</dbReference>
<feature type="transmembrane region" description="Helical" evidence="1">
    <location>
        <begin position="35"/>
        <end position="53"/>
    </location>
</feature>
<dbReference type="RefSeq" id="WP_281999769.1">
    <property type="nucleotide sequence ID" value="NZ_AP027151.1"/>
</dbReference>
<name>A0ABM8EM43_9BACT</name>
<evidence type="ECO:0000313" key="3">
    <source>
        <dbReference type="Proteomes" id="UP001317705"/>
    </source>
</evidence>
<feature type="transmembrane region" description="Helical" evidence="1">
    <location>
        <begin position="65"/>
        <end position="88"/>
    </location>
</feature>
<evidence type="ECO:0000313" key="2">
    <source>
        <dbReference type="EMBL" id="BDV43643.1"/>
    </source>
</evidence>
<keyword evidence="1" id="KW-0812">Transmembrane</keyword>
<accession>A0ABM8EM43</accession>
<gene>
    <name evidence="2" type="ORF">GURASL_25660</name>
</gene>
<keyword evidence="3" id="KW-1185">Reference proteome</keyword>
<proteinExistence type="predicted"/>
<feature type="transmembrane region" description="Helical" evidence="1">
    <location>
        <begin position="6"/>
        <end position="28"/>
    </location>
</feature>
<feature type="transmembrane region" description="Helical" evidence="1">
    <location>
        <begin position="138"/>
        <end position="153"/>
    </location>
</feature>
<sequence length="244" mass="27774">MEFLNDITVMTIIQVGFWLFAAVASLYFSIGNARVWTSISTGFFLIFFSQAYLLNPYAMYHKLAAIHYIISTIAIIVLTFGFREYFFFARTLEIGGSKRMVYLITVLAVAASAAFILVNPKPEDTVLRNIKMIDNTNWVFLSLVNILMIRKIYVQIKDSPISRGFIAFGFVFFCIFLWKGSALYLQVYQWDNEWRDIVSFLGGTTDAANYPARIGFSLTVNRIMAIASPLSVGGTFLYLLKLLR</sequence>
<feature type="transmembrane region" description="Helical" evidence="1">
    <location>
        <begin position="223"/>
        <end position="240"/>
    </location>
</feature>
<reference evidence="2 3" key="1">
    <citation type="submission" date="2022-12" db="EMBL/GenBank/DDBJ databases">
        <title>Polyphasic characterization of Geotalea uranireducens NIT-SL11 newly isolated from a complex of sewage sludge and microbially reduced graphene oxide.</title>
        <authorList>
            <person name="Xie L."/>
            <person name="Yoshida N."/>
            <person name="Meng L."/>
        </authorList>
    </citation>
    <scope>NUCLEOTIDE SEQUENCE [LARGE SCALE GENOMIC DNA]</scope>
    <source>
        <strain evidence="2 3">NIT-SL11</strain>
    </source>
</reference>
<evidence type="ECO:0000256" key="1">
    <source>
        <dbReference type="SAM" id="Phobius"/>
    </source>
</evidence>